<dbReference type="Gene3D" id="1.25.40.10">
    <property type="entry name" value="Tetratricopeptide repeat domain"/>
    <property type="match status" value="2"/>
</dbReference>
<dbReference type="FunFam" id="1.25.40.10:FF:000344">
    <property type="entry name" value="Pentatricopeptide repeat-containing protein"/>
    <property type="match status" value="1"/>
</dbReference>
<dbReference type="Pfam" id="PF13041">
    <property type="entry name" value="PPR_2"/>
    <property type="match status" value="2"/>
</dbReference>
<evidence type="ECO:0000256" key="2">
    <source>
        <dbReference type="PROSITE-ProRule" id="PRU00708"/>
    </source>
</evidence>
<protein>
    <recommendedName>
        <fullName evidence="5">Pentatricopeptide repeat-containing protein</fullName>
    </recommendedName>
</protein>
<dbReference type="AlphaFoldDB" id="A0AAD9XFR0"/>
<dbReference type="GO" id="GO:0009451">
    <property type="term" value="P:RNA modification"/>
    <property type="evidence" value="ECO:0007669"/>
    <property type="project" value="InterPro"/>
</dbReference>
<comment type="caution">
    <text evidence="3">The sequence shown here is derived from an EMBL/GenBank/DDBJ whole genome shotgun (WGS) entry which is preliminary data.</text>
</comment>
<feature type="repeat" description="PPR" evidence="2">
    <location>
        <begin position="176"/>
        <end position="210"/>
    </location>
</feature>
<proteinExistence type="predicted"/>
<gene>
    <name evidence="3" type="ORF">Ddye_005229</name>
</gene>
<evidence type="ECO:0000313" key="4">
    <source>
        <dbReference type="Proteomes" id="UP001280121"/>
    </source>
</evidence>
<feature type="repeat" description="PPR" evidence="2">
    <location>
        <begin position="75"/>
        <end position="109"/>
    </location>
</feature>
<dbReference type="InterPro" id="IPR046960">
    <property type="entry name" value="PPR_At4g14850-like_plant"/>
</dbReference>
<dbReference type="FunFam" id="1.25.40.10:FF:000343">
    <property type="entry name" value="Pentatricopeptide repeat-containing protein At3g58590"/>
    <property type="match status" value="1"/>
</dbReference>
<dbReference type="GO" id="GO:0003723">
    <property type="term" value="F:RNA binding"/>
    <property type="evidence" value="ECO:0007669"/>
    <property type="project" value="InterPro"/>
</dbReference>
<dbReference type="NCBIfam" id="TIGR00756">
    <property type="entry name" value="PPR"/>
    <property type="match status" value="2"/>
</dbReference>
<organism evidence="3 4">
    <name type="scientific">Dipteronia dyeriana</name>
    <dbReference type="NCBI Taxonomy" id="168575"/>
    <lineage>
        <taxon>Eukaryota</taxon>
        <taxon>Viridiplantae</taxon>
        <taxon>Streptophyta</taxon>
        <taxon>Embryophyta</taxon>
        <taxon>Tracheophyta</taxon>
        <taxon>Spermatophyta</taxon>
        <taxon>Magnoliopsida</taxon>
        <taxon>eudicotyledons</taxon>
        <taxon>Gunneridae</taxon>
        <taxon>Pentapetalae</taxon>
        <taxon>rosids</taxon>
        <taxon>malvids</taxon>
        <taxon>Sapindales</taxon>
        <taxon>Sapindaceae</taxon>
        <taxon>Hippocastanoideae</taxon>
        <taxon>Acereae</taxon>
        <taxon>Dipteronia</taxon>
    </lineage>
</organism>
<dbReference type="PANTHER" id="PTHR24015">
    <property type="entry name" value="OS07G0578800 PROTEIN-RELATED"/>
    <property type="match status" value="1"/>
</dbReference>
<dbReference type="EMBL" id="JANJYI010000002">
    <property type="protein sequence ID" value="KAK2658696.1"/>
    <property type="molecule type" value="Genomic_DNA"/>
</dbReference>
<dbReference type="InterPro" id="IPR002885">
    <property type="entry name" value="PPR_rpt"/>
</dbReference>
<keyword evidence="1" id="KW-0677">Repeat</keyword>
<keyword evidence="4" id="KW-1185">Reference proteome</keyword>
<dbReference type="InterPro" id="IPR011990">
    <property type="entry name" value="TPR-like_helical_dom_sf"/>
</dbReference>
<dbReference type="Proteomes" id="UP001280121">
    <property type="component" value="Unassembled WGS sequence"/>
</dbReference>
<name>A0AAD9XFR0_9ROSI</name>
<evidence type="ECO:0000256" key="1">
    <source>
        <dbReference type="ARBA" id="ARBA00022737"/>
    </source>
</evidence>
<dbReference type="PROSITE" id="PS51375">
    <property type="entry name" value="PPR"/>
    <property type="match status" value="2"/>
</dbReference>
<dbReference type="PANTHER" id="PTHR24015:SF1767">
    <property type="entry name" value="OS01G0600400 PROTEIN"/>
    <property type="match status" value="1"/>
</dbReference>
<reference evidence="3" key="1">
    <citation type="journal article" date="2023" name="Plant J.">
        <title>Genome sequences and population genomics provide insights into the demographic history, inbreeding, and mutation load of two 'living fossil' tree species of Dipteronia.</title>
        <authorList>
            <person name="Feng Y."/>
            <person name="Comes H.P."/>
            <person name="Chen J."/>
            <person name="Zhu S."/>
            <person name="Lu R."/>
            <person name="Zhang X."/>
            <person name="Li P."/>
            <person name="Qiu J."/>
            <person name="Olsen K.M."/>
            <person name="Qiu Y."/>
        </authorList>
    </citation>
    <scope>NUCLEOTIDE SEQUENCE</scope>
    <source>
        <strain evidence="3">KIB01</strain>
    </source>
</reference>
<evidence type="ECO:0000313" key="3">
    <source>
        <dbReference type="EMBL" id="KAK2658696.1"/>
    </source>
</evidence>
<sequence length="264" mass="29320">MLLKGFKPDAYTFDSILRSCSSLSDVAFGKQVHANIIKNSLAGNNFLGTTLVYMYAKTGCLEDAYVTFHRLIARDVVAWTAIITGFAQADQAEETLKCFRKMQQEGLRPNEFTLASCVSCCSNAATLESGRLLHSMALKSGHLLDKFVSTSLVDMYGKCRCINDSEAVFRGSVLRDTASWNAMIGVYVQHGEREKAVEAYRTMLDEDIVPDDITFIVLSAYSCMCVTEDGKNLLSSMSEVYGITPKVEHYLYVRLISLVALEIF</sequence>
<evidence type="ECO:0008006" key="5">
    <source>
        <dbReference type="Google" id="ProtNLM"/>
    </source>
</evidence>
<accession>A0AAD9XFR0</accession>